<organism evidence="6 7">
    <name type="scientific">Hyaloscypha hepaticicola</name>
    <dbReference type="NCBI Taxonomy" id="2082293"/>
    <lineage>
        <taxon>Eukaryota</taxon>
        <taxon>Fungi</taxon>
        <taxon>Dikarya</taxon>
        <taxon>Ascomycota</taxon>
        <taxon>Pezizomycotina</taxon>
        <taxon>Leotiomycetes</taxon>
        <taxon>Helotiales</taxon>
        <taxon>Hyaloscyphaceae</taxon>
        <taxon>Hyaloscypha</taxon>
    </lineage>
</organism>
<dbReference type="Gene3D" id="3.40.50.300">
    <property type="entry name" value="P-loop containing nucleotide triphosphate hydrolases"/>
    <property type="match status" value="1"/>
</dbReference>
<feature type="region of interest" description="Disordered" evidence="4">
    <location>
        <begin position="1"/>
        <end position="23"/>
    </location>
</feature>
<name>A0A2J6QHG2_9HELO</name>
<accession>A0A2J6QHG2</accession>
<dbReference type="Proteomes" id="UP000235672">
    <property type="component" value="Unassembled WGS sequence"/>
</dbReference>
<protein>
    <recommendedName>
        <fullName evidence="5">Helicase C-terminal domain-containing protein</fullName>
    </recommendedName>
</protein>
<gene>
    <name evidence="6" type="ORF">NA56DRAFT_383508</name>
</gene>
<dbReference type="GO" id="GO:0016787">
    <property type="term" value="F:hydrolase activity"/>
    <property type="evidence" value="ECO:0007669"/>
    <property type="project" value="UniProtKB-KW"/>
</dbReference>
<dbReference type="InterPro" id="IPR027417">
    <property type="entry name" value="P-loop_NTPase"/>
</dbReference>
<keyword evidence="7" id="KW-1185">Reference proteome</keyword>
<dbReference type="GO" id="GO:0005634">
    <property type="term" value="C:nucleus"/>
    <property type="evidence" value="ECO:0007669"/>
    <property type="project" value="TreeGrafter"/>
</dbReference>
<reference evidence="6 7" key="1">
    <citation type="submission" date="2016-05" db="EMBL/GenBank/DDBJ databases">
        <title>A degradative enzymes factory behind the ericoid mycorrhizal symbiosis.</title>
        <authorList>
            <consortium name="DOE Joint Genome Institute"/>
            <person name="Martino E."/>
            <person name="Morin E."/>
            <person name="Grelet G."/>
            <person name="Kuo A."/>
            <person name="Kohler A."/>
            <person name="Daghino S."/>
            <person name="Barry K."/>
            <person name="Choi C."/>
            <person name="Cichocki N."/>
            <person name="Clum A."/>
            <person name="Copeland A."/>
            <person name="Hainaut M."/>
            <person name="Haridas S."/>
            <person name="Labutti K."/>
            <person name="Lindquist E."/>
            <person name="Lipzen A."/>
            <person name="Khouja H.-R."/>
            <person name="Murat C."/>
            <person name="Ohm R."/>
            <person name="Olson A."/>
            <person name="Spatafora J."/>
            <person name="Veneault-Fourrey C."/>
            <person name="Henrissat B."/>
            <person name="Grigoriev I."/>
            <person name="Martin F."/>
            <person name="Perotto S."/>
        </authorList>
    </citation>
    <scope>NUCLEOTIDE SEQUENCE [LARGE SCALE GENOMIC DNA]</scope>
    <source>
        <strain evidence="6 7">UAMH 7357</strain>
    </source>
</reference>
<dbReference type="InterPro" id="IPR049730">
    <property type="entry name" value="SNF2/RAD54-like_C"/>
</dbReference>
<feature type="domain" description="Helicase C-terminal" evidence="5">
    <location>
        <begin position="91"/>
        <end position="218"/>
    </location>
</feature>
<keyword evidence="3" id="KW-0067">ATP-binding</keyword>
<dbReference type="AlphaFoldDB" id="A0A2J6QHG2"/>
<evidence type="ECO:0000313" key="6">
    <source>
        <dbReference type="EMBL" id="PMD25704.1"/>
    </source>
</evidence>
<evidence type="ECO:0000256" key="3">
    <source>
        <dbReference type="ARBA" id="ARBA00022840"/>
    </source>
</evidence>
<keyword evidence="2" id="KW-0378">Hydrolase</keyword>
<proteinExistence type="predicted"/>
<evidence type="ECO:0000256" key="4">
    <source>
        <dbReference type="SAM" id="MobiDB-lite"/>
    </source>
</evidence>
<dbReference type="InterPro" id="IPR001650">
    <property type="entry name" value="Helicase_C-like"/>
</dbReference>
<dbReference type="OrthoDB" id="5399953at2759"/>
<dbReference type="SMART" id="SM00490">
    <property type="entry name" value="HELICc"/>
    <property type="match status" value="1"/>
</dbReference>
<dbReference type="GO" id="GO:0008094">
    <property type="term" value="F:ATP-dependent activity, acting on DNA"/>
    <property type="evidence" value="ECO:0007669"/>
    <property type="project" value="TreeGrafter"/>
</dbReference>
<evidence type="ECO:0000256" key="1">
    <source>
        <dbReference type="ARBA" id="ARBA00022741"/>
    </source>
</evidence>
<dbReference type="GO" id="GO:0006281">
    <property type="term" value="P:DNA repair"/>
    <property type="evidence" value="ECO:0007669"/>
    <property type="project" value="TreeGrafter"/>
</dbReference>
<evidence type="ECO:0000259" key="5">
    <source>
        <dbReference type="PROSITE" id="PS51194"/>
    </source>
</evidence>
<keyword evidence="1" id="KW-0547">Nucleotide-binding</keyword>
<dbReference type="PANTHER" id="PTHR45626">
    <property type="entry name" value="TRANSCRIPTION TERMINATION FACTOR 2-RELATED"/>
    <property type="match status" value="1"/>
</dbReference>
<dbReference type="GO" id="GO:0005524">
    <property type="term" value="F:ATP binding"/>
    <property type="evidence" value="ECO:0007669"/>
    <property type="project" value="UniProtKB-KW"/>
</dbReference>
<dbReference type="Pfam" id="PF00271">
    <property type="entry name" value="Helicase_C"/>
    <property type="match status" value="1"/>
</dbReference>
<dbReference type="SUPFAM" id="SSF52540">
    <property type="entry name" value="P-loop containing nucleoside triphosphate hydrolases"/>
    <property type="match status" value="1"/>
</dbReference>
<evidence type="ECO:0000256" key="2">
    <source>
        <dbReference type="ARBA" id="ARBA00022801"/>
    </source>
</evidence>
<dbReference type="InterPro" id="IPR050628">
    <property type="entry name" value="SNF2_RAD54_helicase_TF"/>
</dbReference>
<dbReference type="STRING" id="1745343.A0A2J6QHG2"/>
<dbReference type="PROSITE" id="PS51194">
    <property type="entry name" value="HELICASE_CTER"/>
    <property type="match status" value="1"/>
</dbReference>
<dbReference type="EMBL" id="KZ613469">
    <property type="protein sequence ID" value="PMD25704.1"/>
    <property type="molecule type" value="Genomic_DNA"/>
</dbReference>
<dbReference type="CDD" id="cd18793">
    <property type="entry name" value="SF2_C_SNF"/>
    <property type="match status" value="1"/>
</dbReference>
<sequence>MGHQLDGGWLSPKPKRDEKKVVAPEKETERWGLETILGRCGSCLTVLILCLSIFSSFSSCLCQPFRLTFEVSSSSPSASPPSPFLSGSRDHKSKFLLVYKQRRRTYPNQKILVFSQYLKFLDILEEALKRAVRIQALRFDGTAGQRQRLHVQQRFKDSGPEVPLLMTAGAGAYSLNITDTSIIIQCEIWWNLSVEWQAICRLWRQTRTSEILRFKKDI</sequence>
<feature type="compositionally biased region" description="Basic and acidic residues" evidence="4">
    <location>
        <begin position="14"/>
        <end position="23"/>
    </location>
</feature>
<evidence type="ECO:0000313" key="7">
    <source>
        <dbReference type="Proteomes" id="UP000235672"/>
    </source>
</evidence>